<proteinExistence type="predicted"/>
<protein>
    <submittedName>
        <fullName evidence="2">Type I restriction enzyme R protein N terminus (HSDR_N)</fullName>
    </submittedName>
</protein>
<dbReference type="Proteomes" id="UP000198900">
    <property type="component" value="Unassembled WGS sequence"/>
</dbReference>
<dbReference type="InterPro" id="IPR029464">
    <property type="entry name" value="HSDR_N"/>
</dbReference>
<reference evidence="2" key="1">
    <citation type="submission" date="2016-10" db="EMBL/GenBank/DDBJ databases">
        <authorList>
            <person name="Varghese N."/>
            <person name="Submissions S."/>
        </authorList>
    </citation>
    <scope>NUCLEOTIDE SEQUENCE [LARGE SCALE GENOMIC DNA]</scope>
    <source>
        <strain evidence="2">YR281</strain>
    </source>
</reference>
<keyword evidence="3" id="KW-1185">Reference proteome</keyword>
<name>A0A7Z7B845_9BURK</name>
<dbReference type="EMBL" id="FNDI01000012">
    <property type="protein sequence ID" value="SDI09901.1"/>
    <property type="molecule type" value="Genomic_DNA"/>
</dbReference>
<dbReference type="AlphaFoldDB" id="A0A7Z7B845"/>
<evidence type="ECO:0000313" key="2">
    <source>
        <dbReference type="EMBL" id="SDI09901.1"/>
    </source>
</evidence>
<organism evidence="2 3">
    <name type="scientific">Paraburkholderia steynii</name>
    <dbReference type="NCBI Taxonomy" id="1245441"/>
    <lineage>
        <taxon>Bacteria</taxon>
        <taxon>Pseudomonadati</taxon>
        <taxon>Pseudomonadota</taxon>
        <taxon>Betaproteobacteria</taxon>
        <taxon>Burkholderiales</taxon>
        <taxon>Burkholderiaceae</taxon>
        <taxon>Paraburkholderia</taxon>
    </lineage>
</organism>
<evidence type="ECO:0000259" key="1">
    <source>
        <dbReference type="Pfam" id="PF13588"/>
    </source>
</evidence>
<accession>A0A7Z7B845</accession>
<dbReference type="PROSITE" id="PS51257">
    <property type="entry name" value="PROKAR_LIPOPROTEIN"/>
    <property type="match status" value="1"/>
</dbReference>
<sequence length="986" mass="110047">MRSVDAGAAAAPIMVCACPNGRDDIAERIVSPTARRHLSECTKLMSGNETIWECPPVIATTANEATVELMLVLPLLEALGYCRDDIASKHPIRIQDGRGITIKYADFVVFDGASREEGNALFVIEAKRPSEPLGPARGQGESYATRLRALVYVVTNGQALEVWQYRRTGSSELVVTCQLADLAASRADLEAHLGLESLKAYRAQIREPNLREVAWDLSAYENVELARLATSYPAVNRTLLRTEFPSHESKPFSVDEHFALEPLTVIYAPSGMGKSWLCVRMCQLALTRRRLLIDAPIPVFLSLPDAAAAGAGVRMFAYERIAAHCPQFTQTMFREVLRTSGLDLYCDAFDRVQDAQRLQVETEFGILLRDSPRTRVTLFSRRSTPPQLSALTYYLQPLDRAQQDALEDTVWRAKAEMPRQRRAVVASLLPEFFKEIAGSPLIFSKLVEFYAENEELPTNLAELFRFWLAEVLRHRHHKPTAYAALVSALTAISLETWDGAASALDVIEALRRSALPAELLDRLVELGSVIETDGHFEVEHEALADYLRARATVGDIRQDPAAVIPAVRMGRDTFFPILLAALTTDVNAQRIVLEHLTALGLNGYLNAVRFRGNVAPTIASMTTTDAETHVSQELVDGFMTPARRLFSAVLPDLVFTATGVRSTIVRAAVRLSANSTAIHFSLLGGDNIDGLYQESIVGNDDLVLKGREIGLDALHLSLDKLIKTARLSGGPVWHEERLLSRLRLLLVAQQDVEPSLDVGKQRAYWEQYRGEIFAFVLRYARHEIVVDEILADLEVLSNADIDKVTVWWNADGSEQWWTQDWDESDQALQQYYARTDAAYAELVTSNFREVASDLSTYSLLPRSWDVYFQPRITERRRAWITALWHPVAKATDTRVQIFRHAPADGVTSFSSGWFDETANKLTSLGRRAGDITYVSGIPPSFSGRNLLGRYDGKTAVLRAASQRLREEFQRHFREVTGGSISLNTEE</sequence>
<comment type="caution">
    <text evidence="2">The sequence shown here is derived from an EMBL/GenBank/DDBJ whole genome shotgun (WGS) entry which is preliminary data.</text>
</comment>
<dbReference type="Pfam" id="PF13588">
    <property type="entry name" value="HSDR_N_2"/>
    <property type="match status" value="1"/>
</dbReference>
<gene>
    <name evidence="2" type="ORF">SAMN04487926_1127</name>
</gene>
<dbReference type="Gene3D" id="3.90.1570.30">
    <property type="match status" value="1"/>
</dbReference>
<feature type="domain" description="Type I restriction enzyme R protein N-terminal" evidence="1">
    <location>
        <begin position="74"/>
        <end position="167"/>
    </location>
</feature>
<evidence type="ECO:0000313" key="3">
    <source>
        <dbReference type="Proteomes" id="UP000198900"/>
    </source>
</evidence>